<dbReference type="KEGG" id="bhp:BHAMNSH16_13250"/>
<dbReference type="AlphaFoldDB" id="A0AAC9XLK9"/>
<keyword evidence="1" id="KW-0472">Membrane</keyword>
<keyword evidence="1" id="KW-1133">Transmembrane helix</keyword>
<feature type="transmembrane region" description="Helical" evidence="1">
    <location>
        <begin position="6"/>
        <end position="22"/>
    </location>
</feature>
<name>A0AAC9XLK9_9SPIR</name>
<keyword evidence="3" id="KW-1185">Reference proteome</keyword>
<evidence type="ECO:0000313" key="2">
    <source>
        <dbReference type="EMBL" id="ASJ22556.1"/>
    </source>
</evidence>
<reference evidence="2 3" key="1">
    <citation type="submission" date="2017-02" db="EMBL/GenBank/DDBJ databases">
        <title>Complete genome sequence of Brachyspira hampsonii genomovar I strain NSH-16 (ATCC BAA-2463).</title>
        <authorList>
            <person name="Mirajkar N.S."/>
            <person name="Gebhart C.J."/>
        </authorList>
    </citation>
    <scope>NUCLEOTIDE SEQUENCE [LARGE SCALE GENOMIC DNA]</scope>
    <source>
        <strain evidence="2 3">NSH-16</strain>
    </source>
</reference>
<organism evidence="2 3">
    <name type="scientific">Brachyspira hampsonii</name>
    <dbReference type="NCBI Taxonomy" id="1287055"/>
    <lineage>
        <taxon>Bacteria</taxon>
        <taxon>Pseudomonadati</taxon>
        <taxon>Spirochaetota</taxon>
        <taxon>Spirochaetia</taxon>
        <taxon>Brachyspirales</taxon>
        <taxon>Brachyspiraceae</taxon>
        <taxon>Brachyspira</taxon>
    </lineage>
</organism>
<keyword evidence="1" id="KW-0812">Transmembrane</keyword>
<sequence length="159" mass="18141">MRRIIPTIITIIAVSIITYLLISKDRPYDELYTIGNDAVSSLNKVTGLKVHPKIDNIEEGDIKILNFYNVDDVLSYSVKYANYLWKNEGYYITTNYYFGKKPDGKIELAKNSSESGRVIRINVECNTNNSFTVILSLLNGSLIMRNTNEINTNKMNTNE</sequence>
<protein>
    <submittedName>
        <fullName evidence="2">Uncharacterized protein</fullName>
    </submittedName>
</protein>
<dbReference type="Proteomes" id="UP000264880">
    <property type="component" value="Chromosome"/>
</dbReference>
<evidence type="ECO:0000256" key="1">
    <source>
        <dbReference type="SAM" id="Phobius"/>
    </source>
</evidence>
<dbReference type="RefSeq" id="WP_008727744.1">
    <property type="nucleotide sequence ID" value="NZ_CP019914.1"/>
</dbReference>
<gene>
    <name evidence="2" type="ORF">BHAMNSH16_13250</name>
</gene>
<dbReference type="EMBL" id="CP019914">
    <property type="protein sequence ID" value="ASJ22556.1"/>
    <property type="molecule type" value="Genomic_DNA"/>
</dbReference>
<accession>A0AAC9XLK9</accession>
<evidence type="ECO:0000313" key="3">
    <source>
        <dbReference type="Proteomes" id="UP000264880"/>
    </source>
</evidence>
<proteinExistence type="predicted"/>